<dbReference type="EMBL" id="LT981265">
    <property type="protein sequence ID" value="SPC34846.1"/>
    <property type="molecule type" value="Genomic_DNA"/>
</dbReference>
<dbReference type="AlphaFoldDB" id="A0A2K5AT79"/>
<dbReference type="GeneID" id="55636314"/>
<name>A0A2K5AT79_9ARCH</name>
<evidence type="ECO:0000313" key="2">
    <source>
        <dbReference type="Proteomes" id="UP000236248"/>
    </source>
</evidence>
<dbReference type="RefSeq" id="WP_168174126.1">
    <property type="nucleotide sequence ID" value="NZ_LT981265.1"/>
</dbReference>
<accession>A0A2K5AT79</accession>
<reference evidence="2" key="1">
    <citation type="submission" date="2018-01" db="EMBL/GenBank/DDBJ databases">
        <authorList>
            <person name="Kerou L M."/>
        </authorList>
    </citation>
    <scope>NUCLEOTIDE SEQUENCE [LARGE SCALE GENOMIC DNA]</scope>
    <source>
        <strain evidence="2">SCU2</strain>
    </source>
</reference>
<dbReference type="Proteomes" id="UP000236248">
    <property type="component" value="Chromosome NCAV"/>
</dbReference>
<organism evidence="1 2">
    <name type="scientific">Candidatus Nitrosocaldus cavascurensis</name>
    <dbReference type="NCBI Taxonomy" id="2058097"/>
    <lineage>
        <taxon>Archaea</taxon>
        <taxon>Nitrososphaerota</taxon>
        <taxon>Nitrososphaeria</taxon>
        <taxon>Candidatus Nitrosocaldales</taxon>
        <taxon>Candidatus Nitrosocaldaceae</taxon>
        <taxon>Candidatus Nitrosocaldus</taxon>
    </lineage>
</organism>
<gene>
    <name evidence="1" type="ORF">NCAV_1683</name>
</gene>
<dbReference type="KEGG" id="ncv:NCAV_1683"/>
<protein>
    <submittedName>
        <fullName evidence="1">Uncharacterized protein</fullName>
    </submittedName>
</protein>
<sequence length="48" mass="5688">MAKYDGIRGQELMDVEEKEDELILIFKDNRYLFVRVENGRLVTESVPE</sequence>
<proteinExistence type="predicted"/>
<keyword evidence="2" id="KW-1185">Reference proteome</keyword>
<evidence type="ECO:0000313" key="1">
    <source>
        <dbReference type="EMBL" id="SPC34846.1"/>
    </source>
</evidence>